<dbReference type="GO" id="GO:0006886">
    <property type="term" value="P:intracellular protein transport"/>
    <property type="evidence" value="ECO:0007669"/>
    <property type="project" value="UniProtKB-UniRule"/>
</dbReference>
<evidence type="ECO:0000256" key="5">
    <source>
        <dbReference type="ARBA" id="ARBA00023136"/>
    </source>
</evidence>
<keyword evidence="4 6" id="KW-0653">Protein transport</keyword>
<dbReference type="PROSITE" id="PS00989">
    <property type="entry name" value="CLAT_ADAPTOR_S"/>
    <property type="match status" value="1"/>
</dbReference>
<evidence type="ECO:0000256" key="4">
    <source>
        <dbReference type="ARBA" id="ARBA00022927"/>
    </source>
</evidence>
<dbReference type="GeneID" id="30179575"/>
<dbReference type="GO" id="GO:0006896">
    <property type="term" value="P:Golgi to vacuole transport"/>
    <property type="evidence" value="ECO:0007669"/>
    <property type="project" value="UniProtKB-ARBA"/>
</dbReference>
<comment type="subcellular location">
    <subcellularLocation>
        <location evidence="1">Endomembrane system</location>
    </subcellularLocation>
</comment>
<dbReference type="InterPro" id="IPR022775">
    <property type="entry name" value="AP_mu_sigma_su"/>
</dbReference>
<dbReference type="Proteomes" id="UP000094455">
    <property type="component" value="Unassembled WGS sequence"/>
</dbReference>
<dbReference type="GO" id="GO:0012505">
    <property type="term" value="C:endomembrane system"/>
    <property type="evidence" value="ECO:0007669"/>
    <property type="project" value="UniProtKB-SubCell"/>
</dbReference>
<protein>
    <recommendedName>
        <fullName evidence="6">AP complex subunit sigma</fullName>
    </recommendedName>
</protein>
<evidence type="ECO:0000259" key="7">
    <source>
        <dbReference type="Pfam" id="PF01217"/>
    </source>
</evidence>
<accession>A0A1E3NIL3</accession>
<keyword evidence="9" id="KW-1185">Reference proteome</keyword>
<sequence>MIHSILIFNNDGQPRLVRFYSPLPVHHQQLLLTQVHQLVRQRTEQQSSFLTIPPLLQQTYSTDSKDIRIIYRHYATLYFVFIVDQNESELGILDLIQVFVQVLNRCFKDVCELDLVFHWQVLQIALEEMIQGGMVIDTNITKIITAIDAMNNEDSLGIAGSLAATSSSSTPSPRVRSSFFSRWPIT</sequence>
<dbReference type="FunFam" id="3.30.450.60:FF:000001">
    <property type="entry name" value="AP complex subunit sigma"/>
    <property type="match status" value="1"/>
</dbReference>
<evidence type="ECO:0000256" key="3">
    <source>
        <dbReference type="ARBA" id="ARBA00022448"/>
    </source>
</evidence>
<dbReference type="RefSeq" id="XP_019017095.1">
    <property type="nucleotide sequence ID" value="XM_019162888.1"/>
</dbReference>
<dbReference type="AlphaFoldDB" id="A0A1E3NIL3"/>
<dbReference type="Gene3D" id="3.30.450.60">
    <property type="match status" value="1"/>
</dbReference>
<dbReference type="Pfam" id="PF01217">
    <property type="entry name" value="Clat_adaptor_s"/>
    <property type="match status" value="1"/>
</dbReference>
<keyword evidence="3 6" id="KW-0813">Transport</keyword>
<dbReference type="OrthoDB" id="10261046at2759"/>
<evidence type="ECO:0000313" key="9">
    <source>
        <dbReference type="Proteomes" id="UP000094455"/>
    </source>
</evidence>
<comment type="similarity">
    <text evidence="2 6">Belongs to the adaptor complexes small subunit family.</text>
</comment>
<evidence type="ECO:0000313" key="8">
    <source>
        <dbReference type="EMBL" id="ODQ45982.1"/>
    </source>
</evidence>
<feature type="domain" description="AP complex mu/sigma subunit" evidence="7">
    <location>
        <begin position="1"/>
        <end position="152"/>
    </location>
</feature>
<dbReference type="InterPro" id="IPR016635">
    <property type="entry name" value="AP_complex_ssu"/>
</dbReference>
<dbReference type="EMBL" id="KV454004">
    <property type="protein sequence ID" value="ODQ45982.1"/>
    <property type="molecule type" value="Genomic_DNA"/>
</dbReference>
<evidence type="ECO:0000256" key="6">
    <source>
        <dbReference type="PIRNR" id="PIRNR015588"/>
    </source>
</evidence>
<name>A0A1E3NIL3_9ASCO</name>
<gene>
    <name evidence="8" type="ORF">PICMEDRAFT_34464</name>
</gene>
<evidence type="ECO:0000256" key="2">
    <source>
        <dbReference type="ARBA" id="ARBA00006972"/>
    </source>
</evidence>
<dbReference type="SUPFAM" id="SSF64356">
    <property type="entry name" value="SNARE-like"/>
    <property type="match status" value="1"/>
</dbReference>
<dbReference type="InterPro" id="IPR011012">
    <property type="entry name" value="Longin-like_dom_sf"/>
</dbReference>
<dbReference type="STRING" id="763406.A0A1E3NIL3"/>
<dbReference type="PANTHER" id="PTHR11753">
    <property type="entry name" value="ADAPTOR COMPLEXES SMALL SUBUNIT FAMILY"/>
    <property type="match status" value="1"/>
</dbReference>
<reference evidence="8 9" key="1">
    <citation type="journal article" date="2016" name="Proc. Natl. Acad. Sci. U.S.A.">
        <title>Comparative genomics of biotechnologically important yeasts.</title>
        <authorList>
            <person name="Riley R."/>
            <person name="Haridas S."/>
            <person name="Wolfe K.H."/>
            <person name="Lopes M.R."/>
            <person name="Hittinger C.T."/>
            <person name="Goeker M."/>
            <person name="Salamov A.A."/>
            <person name="Wisecaver J.H."/>
            <person name="Long T.M."/>
            <person name="Calvey C.H."/>
            <person name="Aerts A.L."/>
            <person name="Barry K.W."/>
            <person name="Choi C."/>
            <person name="Clum A."/>
            <person name="Coughlan A.Y."/>
            <person name="Deshpande S."/>
            <person name="Douglass A.P."/>
            <person name="Hanson S.J."/>
            <person name="Klenk H.-P."/>
            <person name="LaButti K.M."/>
            <person name="Lapidus A."/>
            <person name="Lindquist E.A."/>
            <person name="Lipzen A.M."/>
            <person name="Meier-Kolthoff J.P."/>
            <person name="Ohm R.A."/>
            <person name="Otillar R.P."/>
            <person name="Pangilinan J.L."/>
            <person name="Peng Y."/>
            <person name="Rokas A."/>
            <person name="Rosa C.A."/>
            <person name="Scheuner C."/>
            <person name="Sibirny A.A."/>
            <person name="Slot J.C."/>
            <person name="Stielow J.B."/>
            <person name="Sun H."/>
            <person name="Kurtzman C.P."/>
            <person name="Blackwell M."/>
            <person name="Grigoriev I.V."/>
            <person name="Jeffries T.W."/>
        </authorList>
    </citation>
    <scope>NUCLEOTIDE SEQUENCE [LARGE SCALE GENOMIC DNA]</scope>
    <source>
        <strain evidence="8 9">NRRL Y-2026</strain>
    </source>
</reference>
<evidence type="ECO:0000256" key="1">
    <source>
        <dbReference type="ARBA" id="ARBA00004308"/>
    </source>
</evidence>
<dbReference type="PIRSF" id="PIRSF015588">
    <property type="entry name" value="AP_complex_sigma"/>
    <property type="match status" value="1"/>
</dbReference>
<keyword evidence="5 6" id="KW-0472">Membrane</keyword>
<proteinExistence type="inferred from homology"/>
<dbReference type="GO" id="GO:0030117">
    <property type="term" value="C:membrane coat"/>
    <property type="evidence" value="ECO:0007669"/>
    <property type="project" value="InterPro"/>
</dbReference>
<organism evidence="8 9">
    <name type="scientific">Pichia membranifaciens NRRL Y-2026</name>
    <dbReference type="NCBI Taxonomy" id="763406"/>
    <lineage>
        <taxon>Eukaryota</taxon>
        <taxon>Fungi</taxon>
        <taxon>Dikarya</taxon>
        <taxon>Ascomycota</taxon>
        <taxon>Saccharomycotina</taxon>
        <taxon>Pichiomycetes</taxon>
        <taxon>Pichiales</taxon>
        <taxon>Pichiaceae</taxon>
        <taxon>Pichia</taxon>
    </lineage>
</organism>
<dbReference type="InterPro" id="IPR000804">
    <property type="entry name" value="Clathrin_sm-chain_CS"/>
</dbReference>